<dbReference type="InterPro" id="IPR007497">
    <property type="entry name" value="SIMPL/DUF541"/>
</dbReference>
<dbReference type="AlphaFoldDB" id="A0AAW1NRB5"/>
<evidence type="ECO:0000313" key="3">
    <source>
        <dbReference type="Proteomes" id="UP001465755"/>
    </source>
</evidence>
<reference evidence="2 3" key="1">
    <citation type="journal article" date="2024" name="Nat. Commun.">
        <title>Phylogenomics reveals the evolutionary origins of lichenization in chlorophyte algae.</title>
        <authorList>
            <person name="Puginier C."/>
            <person name="Libourel C."/>
            <person name="Otte J."/>
            <person name="Skaloud P."/>
            <person name="Haon M."/>
            <person name="Grisel S."/>
            <person name="Petersen M."/>
            <person name="Berrin J.G."/>
            <person name="Delaux P.M."/>
            <person name="Dal Grande F."/>
            <person name="Keller J."/>
        </authorList>
    </citation>
    <scope>NUCLEOTIDE SEQUENCE [LARGE SCALE GENOMIC DNA]</scope>
    <source>
        <strain evidence="2 3">SAG 2036</strain>
    </source>
</reference>
<dbReference type="PANTHER" id="PTHR34387:SF1">
    <property type="entry name" value="PERIPLASMIC IMMUNOGENIC PROTEIN"/>
    <property type="match status" value="1"/>
</dbReference>
<dbReference type="Pfam" id="PF04402">
    <property type="entry name" value="SIMPL"/>
    <property type="match status" value="1"/>
</dbReference>
<accession>A0AAW1NRB5</accession>
<feature type="region of interest" description="Disordered" evidence="1">
    <location>
        <begin position="1"/>
        <end position="21"/>
    </location>
</feature>
<dbReference type="Gene3D" id="3.30.110.170">
    <property type="entry name" value="Protein of unknown function (DUF541), domain 1"/>
    <property type="match status" value="1"/>
</dbReference>
<dbReference type="Gene3D" id="3.30.70.2970">
    <property type="entry name" value="Protein of unknown function (DUF541), domain 2"/>
    <property type="match status" value="1"/>
</dbReference>
<dbReference type="Proteomes" id="UP001465755">
    <property type="component" value="Unassembled WGS sequence"/>
</dbReference>
<dbReference type="EMBL" id="JALJOQ010000173">
    <property type="protein sequence ID" value="KAK9791622.1"/>
    <property type="molecule type" value="Genomic_DNA"/>
</dbReference>
<gene>
    <name evidence="2" type="ORF">WJX73_003114</name>
</gene>
<feature type="compositionally biased region" description="Low complexity" evidence="1">
    <location>
        <begin position="9"/>
        <end position="18"/>
    </location>
</feature>
<evidence type="ECO:0000313" key="2">
    <source>
        <dbReference type="EMBL" id="KAK9791622.1"/>
    </source>
</evidence>
<name>A0AAW1NRB5_9CHLO</name>
<evidence type="ECO:0008006" key="4">
    <source>
        <dbReference type="Google" id="ProtNLM"/>
    </source>
</evidence>
<dbReference type="GO" id="GO:0006974">
    <property type="term" value="P:DNA damage response"/>
    <property type="evidence" value="ECO:0007669"/>
    <property type="project" value="TreeGrafter"/>
</dbReference>
<dbReference type="PANTHER" id="PTHR34387">
    <property type="entry name" value="SLR1258 PROTEIN"/>
    <property type="match status" value="1"/>
</dbReference>
<evidence type="ECO:0000256" key="1">
    <source>
        <dbReference type="SAM" id="MobiDB-lite"/>
    </source>
</evidence>
<sequence length="258" mass="25927">MAVPCLAQSYSSSSGPSPTINITPTCRSGTPGTLSFNGGGSLQSAPDTATVSVSIDGNGTSASEAQQMAADAAVAVLGNLTDVNGIESDDISTTSVSVSPQTNYNSVTGNSEPDGFAFQNSIQVTVNNVTSDLLAEVLDSIVSSGGNLATISGVSLSLSDNLTNTLTNRARREAVLQAKQVATLYTQALDVTLGGLLAFTDNSVSYSQSSSSATPSAQSNSFAASSAEAARSTPVQLGTQSVSVSVNLVYSICSSNTA</sequence>
<dbReference type="InterPro" id="IPR052022">
    <property type="entry name" value="26kDa_periplasmic_antigen"/>
</dbReference>
<proteinExistence type="predicted"/>
<comment type="caution">
    <text evidence="2">The sequence shown here is derived from an EMBL/GenBank/DDBJ whole genome shotgun (WGS) entry which is preliminary data.</text>
</comment>
<organism evidence="2 3">
    <name type="scientific">Symbiochloris irregularis</name>
    <dbReference type="NCBI Taxonomy" id="706552"/>
    <lineage>
        <taxon>Eukaryota</taxon>
        <taxon>Viridiplantae</taxon>
        <taxon>Chlorophyta</taxon>
        <taxon>core chlorophytes</taxon>
        <taxon>Trebouxiophyceae</taxon>
        <taxon>Trebouxiales</taxon>
        <taxon>Trebouxiaceae</taxon>
        <taxon>Symbiochloris</taxon>
    </lineage>
</organism>
<protein>
    <recommendedName>
        <fullName evidence="4">DUF541 domain-containing protein</fullName>
    </recommendedName>
</protein>
<keyword evidence="3" id="KW-1185">Reference proteome</keyword>